<dbReference type="EMBL" id="MN739631">
    <property type="protein sequence ID" value="QHT17154.1"/>
    <property type="molecule type" value="Genomic_DNA"/>
</dbReference>
<dbReference type="CDD" id="cd02440">
    <property type="entry name" value="AdoMet_MTases"/>
    <property type="match status" value="1"/>
</dbReference>
<evidence type="ECO:0008006" key="2">
    <source>
        <dbReference type="Google" id="ProtNLM"/>
    </source>
</evidence>
<dbReference type="Gene3D" id="3.40.50.150">
    <property type="entry name" value="Vaccinia Virus protein VP39"/>
    <property type="match status" value="1"/>
</dbReference>
<proteinExistence type="predicted"/>
<name>A0A6C0DLM4_9ZZZZ</name>
<reference evidence="1" key="1">
    <citation type="journal article" date="2020" name="Nature">
        <title>Giant virus diversity and host interactions through global metagenomics.</title>
        <authorList>
            <person name="Schulz F."/>
            <person name="Roux S."/>
            <person name="Paez-Espino D."/>
            <person name="Jungbluth S."/>
            <person name="Walsh D.A."/>
            <person name="Denef V.J."/>
            <person name="McMahon K.D."/>
            <person name="Konstantinidis K.T."/>
            <person name="Eloe-Fadrosh E.A."/>
            <person name="Kyrpides N.C."/>
            <person name="Woyke T."/>
        </authorList>
    </citation>
    <scope>NUCLEOTIDE SEQUENCE</scope>
    <source>
        <strain evidence="1">GVMAG-M-3300023174-24</strain>
    </source>
</reference>
<sequence length="407" mass="48714">MSYSFDIHFKNNKSYLCELGKKWDTDKSSQLEGSDRKHSHPYTIFYNLLFENRRHENLNIAEIGILDGGSILMWDEYFPNSKIYGFEYHEFLINNFNSYYQRDRVILSHMDITNKDSIISSFTNKNVLYDIIIEDSTHDFEDQIRFIENSHTFIKPGGVLIIEDVLKHRNEQDYIDRLKHVLHNFQSFYFVSMDHNNRYSGSWNNDKVFVLVKNGESLFTQDNKLTVVTAASNIENMIKIRKTINFDYINEWIIVYNGTELIDNPKIFEYDINKNKIKEYITTKSDTCGNSLYNYALDKIENKETYVYFLDDNNIIHADFYNILKILDKNKLYTFNEENRLLGNDINEFKIETPMILTHYSLCKDLRWKLDNKNNEFGIYIKECYEKNSENWVYINNNLSFYKYLCK</sequence>
<dbReference type="SUPFAM" id="SSF53335">
    <property type="entry name" value="S-adenosyl-L-methionine-dependent methyltransferases"/>
    <property type="match status" value="1"/>
</dbReference>
<organism evidence="1">
    <name type="scientific">viral metagenome</name>
    <dbReference type="NCBI Taxonomy" id="1070528"/>
    <lineage>
        <taxon>unclassified sequences</taxon>
        <taxon>metagenomes</taxon>
        <taxon>organismal metagenomes</taxon>
    </lineage>
</organism>
<dbReference type="InterPro" id="IPR029063">
    <property type="entry name" value="SAM-dependent_MTases_sf"/>
</dbReference>
<accession>A0A6C0DLM4</accession>
<protein>
    <recommendedName>
        <fullName evidence="2">Methyltransferase domain-containing protein</fullName>
    </recommendedName>
</protein>
<evidence type="ECO:0000313" key="1">
    <source>
        <dbReference type="EMBL" id="QHT17154.1"/>
    </source>
</evidence>
<dbReference type="AlphaFoldDB" id="A0A6C0DLM4"/>